<feature type="transmembrane region" description="Helical" evidence="1">
    <location>
        <begin position="102"/>
        <end position="123"/>
    </location>
</feature>
<feature type="transmembrane region" description="Helical" evidence="1">
    <location>
        <begin position="135"/>
        <end position="152"/>
    </location>
</feature>
<evidence type="ECO:0000313" key="3">
    <source>
        <dbReference type="Proteomes" id="UP000011777"/>
    </source>
</evidence>
<feature type="transmembrane region" description="Helical" evidence="1">
    <location>
        <begin position="66"/>
        <end position="90"/>
    </location>
</feature>
<keyword evidence="3" id="KW-1185">Reference proteome</keyword>
<dbReference type="HOGENOM" id="CLU_653801_0_0_1"/>
<name>M3JV96_CANMX</name>
<dbReference type="EMBL" id="AOGT01002050">
    <property type="protein sequence ID" value="EMG46304.1"/>
    <property type="molecule type" value="Genomic_DNA"/>
</dbReference>
<sequence>MTLPAYQQINQEEGQSQKQLEIATRRLTQISNTVVLVWSTISVSLSSLLAYLFIANYSSKEVAGVYGGFGFALNIIQLIPFCHLIYEVAIEKYKHYDLNRGLYLFGITYFSLFAFILIDNILLVCKVPSTKPFVIIYYIILSIIGLSTWKLSRNSTQVRFNNPGMLPEIVKFNNQKSISGYDLVADISHLLNYNLRISPKEITNAIDQSIQHLIEVYDEEFADLPEAFKRDSRSYSYDPEKLSKPKHTDEQYDADTYLTNSTLRDLLQGCLSFTISKNTATVTFSPFTPSTVKPETFNMLKAKLTEILENMDITIRDTVYHIKIEHNVDKLDLIWMELPYENLANCTGIFKEFLKSHHEIIYSRIPDFNNEGGPVNVSRVCAYYVVKLHGDEFEKETREILGKKYSVGLWKGRRVNPRVT</sequence>
<organism evidence="2 3">
    <name type="scientific">Candida maltosa (strain Xu316)</name>
    <name type="common">Yeast</name>
    <dbReference type="NCBI Taxonomy" id="1245528"/>
    <lineage>
        <taxon>Eukaryota</taxon>
        <taxon>Fungi</taxon>
        <taxon>Dikarya</taxon>
        <taxon>Ascomycota</taxon>
        <taxon>Saccharomycotina</taxon>
        <taxon>Pichiomycetes</taxon>
        <taxon>Debaryomycetaceae</taxon>
        <taxon>Candida/Lodderomyces clade</taxon>
        <taxon>Candida</taxon>
    </lineage>
</organism>
<evidence type="ECO:0000313" key="2">
    <source>
        <dbReference type="EMBL" id="EMG46304.1"/>
    </source>
</evidence>
<comment type="caution">
    <text evidence="2">The sequence shown here is derived from an EMBL/GenBank/DDBJ whole genome shotgun (WGS) entry which is preliminary data.</text>
</comment>
<evidence type="ECO:0000256" key="1">
    <source>
        <dbReference type="SAM" id="Phobius"/>
    </source>
</evidence>
<keyword evidence="1" id="KW-0472">Membrane</keyword>
<gene>
    <name evidence="2" type="ORF">G210_3453</name>
</gene>
<feature type="transmembrane region" description="Helical" evidence="1">
    <location>
        <begin position="34"/>
        <end position="54"/>
    </location>
</feature>
<dbReference type="Proteomes" id="UP000011777">
    <property type="component" value="Unassembled WGS sequence"/>
</dbReference>
<reference evidence="2 3" key="1">
    <citation type="submission" date="2013-02" db="EMBL/GenBank/DDBJ databases">
        <title>Genome sequence of Candida maltosa Xu316, a potential industrial strain for xylitol and ethanol production.</title>
        <authorList>
            <person name="Yu J."/>
            <person name="Wang Q."/>
            <person name="Geng X."/>
            <person name="Bao W."/>
            <person name="He P."/>
            <person name="Cai J."/>
        </authorList>
    </citation>
    <scope>NUCLEOTIDE SEQUENCE [LARGE SCALE GENOMIC DNA]</scope>
    <source>
        <strain evidence="3">Xu316</strain>
    </source>
</reference>
<protein>
    <submittedName>
        <fullName evidence="2">Retrotransposon protein, putative</fullName>
    </submittedName>
</protein>
<accession>M3JV96</accession>
<keyword evidence="1" id="KW-1133">Transmembrane helix</keyword>
<keyword evidence="1" id="KW-0812">Transmembrane</keyword>
<proteinExistence type="predicted"/>
<dbReference type="AlphaFoldDB" id="M3JV96"/>